<evidence type="ECO:0000256" key="3">
    <source>
        <dbReference type="ARBA" id="ARBA00022679"/>
    </source>
</evidence>
<dbReference type="RefSeq" id="WP_171324030.1">
    <property type="nucleotide sequence ID" value="NZ_JABFBC010000001.1"/>
</dbReference>
<comment type="pathway">
    <text evidence="2 6">Metabolic intermediate biosynthesis; 5-phospho-alpha-D-ribose 1-diphosphate biosynthesis; 5-phospho-alpha-D-ribose 1-diphosphate from D-ribose 5-phosphate (route II): step 3/3.</text>
</comment>
<dbReference type="NCBIfam" id="TIGR02322">
    <property type="entry name" value="phosphon_PhnN"/>
    <property type="match status" value="1"/>
</dbReference>
<feature type="domain" description="Guanylate kinase/L-type calcium channel beta subunit" evidence="7">
    <location>
        <begin position="6"/>
        <end position="188"/>
    </location>
</feature>
<dbReference type="InterPro" id="IPR008145">
    <property type="entry name" value="GK/Ca_channel_bsu"/>
</dbReference>
<dbReference type="GO" id="GO:0005524">
    <property type="term" value="F:ATP binding"/>
    <property type="evidence" value="ECO:0007669"/>
    <property type="project" value="UniProtKB-KW"/>
</dbReference>
<dbReference type="HAMAP" id="MF_00836">
    <property type="entry name" value="PhnN"/>
    <property type="match status" value="1"/>
</dbReference>
<reference evidence="8 9" key="1">
    <citation type="submission" date="2020-05" db="EMBL/GenBank/DDBJ databases">
        <title>Gimesia benthica sp. nov., a novel planctomycete isolated from a deep-sea water sample of the Northwest Indian Ocean.</title>
        <authorList>
            <person name="Wang J."/>
            <person name="Ruan C."/>
            <person name="Song L."/>
            <person name="Zhu Y."/>
            <person name="Li A."/>
            <person name="Zheng X."/>
            <person name="Wang L."/>
            <person name="Lu Z."/>
            <person name="Huang Y."/>
            <person name="Du W."/>
            <person name="Zhou Y."/>
            <person name="Huang L."/>
            <person name="Dai X."/>
        </authorList>
    </citation>
    <scope>NUCLEOTIDE SEQUENCE [LARGE SCALE GENOMIC DNA]</scope>
    <source>
        <strain evidence="8 9">YYQ-30</strain>
    </source>
</reference>
<sequence>MTIADAGRLFLLVGPSGAGKDSVLSGLTARLRPEDNVALARRLITRPVIPGAPEQHVAVTPEVFARLRAAGAFALDWDSHGLSYGIGTEVEAWLDCGLSVIANGSRGALDQARTRFGARLTVVHLTAAPAILAARLAGRGRETRAEIEARLERAATLDAGLGPRVTIRNEGPLEEAIAAFHALVLDRPAPPRPGIA</sequence>
<accession>A0A849L273</accession>
<gene>
    <name evidence="6 8" type="primary">phnN</name>
    <name evidence="8" type="ORF">HMH01_07805</name>
</gene>
<evidence type="ECO:0000259" key="7">
    <source>
        <dbReference type="SMART" id="SM00072"/>
    </source>
</evidence>
<protein>
    <recommendedName>
        <fullName evidence="6">Ribose 1,5-bisphosphate phosphokinase PhnN</fullName>
        <ecNumber evidence="6">2.7.4.23</ecNumber>
    </recommendedName>
    <alternativeName>
        <fullName evidence="6">Ribose 1,5-bisphosphokinase</fullName>
    </alternativeName>
</protein>
<dbReference type="GO" id="GO:0019634">
    <property type="term" value="P:organic phosphonate metabolic process"/>
    <property type="evidence" value="ECO:0007669"/>
    <property type="project" value="UniProtKB-UniRule"/>
</dbReference>
<evidence type="ECO:0000313" key="8">
    <source>
        <dbReference type="EMBL" id="NNU80344.1"/>
    </source>
</evidence>
<keyword evidence="9" id="KW-1185">Reference proteome</keyword>
<dbReference type="EMBL" id="JABFBC010000001">
    <property type="protein sequence ID" value="NNU80344.1"/>
    <property type="molecule type" value="Genomic_DNA"/>
</dbReference>
<dbReference type="AlphaFoldDB" id="A0A849L273"/>
<evidence type="ECO:0000256" key="1">
    <source>
        <dbReference type="ARBA" id="ARBA00000373"/>
    </source>
</evidence>
<evidence type="ECO:0000256" key="4">
    <source>
        <dbReference type="ARBA" id="ARBA00022741"/>
    </source>
</evidence>
<evidence type="ECO:0000256" key="6">
    <source>
        <dbReference type="HAMAP-Rule" id="MF_00836"/>
    </source>
</evidence>
<dbReference type="GO" id="GO:0006015">
    <property type="term" value="P:5-phosphoribose 1-diphosphate biosynthetic process"/>
    <property type="evidence" value="ECO:0007669"/>
    <property type="project" value="UniProtKB-UniRule"/>
</dbReference>
<dbReference type="InterPro" id="IPR027417">
    <property type="entry name" value="P-loop_NTPase"/>
</dbReference>
<organism evidence="8 9">
    <name type="scientific">Halovulum dunhuangense</name>
    <dbReference type="NCBI Taxonomy" id="1505036"/>
    <lineage>
        <taxon>Bacteria</taxon>
        <taxon>Pseudomonadati</taxon>
        <taxon>Pseudomonadota</taxon>
        <taxon>Alphaproteobacteria</taxon>
        <taxon>Rhodobacterales</taxon>
        <taxon>Paracoccaceae</taxon>
        <taxon>Halovulum</taxon>
    </lineage>
</organism>
<evidence type="ECO:0000313" key="9">
    <source>
        <dbReference type="Proteomes" id="UP000572377"/>
    </source>
</evidence>
<keyword evidence="4 6" id="KW-0547">Nucleotide-binding</keyword>
<keyword evidence="3 6" id="KW-0808">Transferase</keyword>
<dbReference type="SMART" id="SM00072">
    <property type="entry name" value="GuKc"/>
    <property type="match status" value="1"/>
</dbReference>
<dbReference type="UniPathway" id="UPA00087">
    <property type="reaction ID" value="UER00175"/>
</dbReference>
<comment type="catalytic activity">
    <reaction evidence="1 6">
        <text>alpha-D-ribose 1,5-bisphosphate + ATP = 5-phospho-alpha-D-ribose 1-diphosphate + ADP</text>
        <dbReference type="Rhea" id="RHEA:20109"/>
        <dbReference type="ChEBI" id="CHEBI:30616"/>
        <dbReference type="ChEBI" id="CHEBI:58017"/>
        <dbReference type="ChEBI" id="CHEBI:68688"/>
        <dbReference type="ChEBI" id="CHEBI:456216"/>
        <dbReference type="EC" id="2.7.4.23"/>
    </reaction>
</comment>
<name>A0A849L273_9RHOB</name>
<dbReference type="Proteomes" id="UP000572377">
    <property type="component" value="Unassembled WGS sequence"/>
</dbReference>
<dbReference type="InterPro" id="IPR012699">
    <property type="entry name" value="PhnN"/>
</dbReference>
<keyword evidence="5 6" id="KW-0067">ATP-binding</keyword>
<proteinExistence type="inferred from homology"/>
<feature type="binding site" evidence="6">
    <location>
        <begin position="14"/>
        <end position="21"/>
    </location>
    <ligand>
        <name>ATP</name>
        <dbReference type="ChEBI" id="CHEBI:30616"/>
    </ligand>
</feature>
<dbReference type="SUPFAM" id="SSF52540">
    <property type="entry name" value="P-loop containing nucleoside triphosphate hydrolases"/>
    <property type="match status" value="1"/>
</dbReference>
<comment type="caution">
    <text evidence="8">The sequence shown here is derived from an EMBL/GenBank/DDBJ whole genome shotgun (WGS) entry which is preliminary data.</text>
</comment>
<keyword evidence="8" id="KW-0418">Kinase</keyword>
<dbReference type="NCBIfam" id="NF007485">
    <property type="entry name" value="PRK10078.1"/>
    <property type="match status" value="1"/>
</dbReference>
<dbReference type="EC" id="2.7.4.23" evidence="6"/>
<dbReference type="Gene3D" id="3.40.50.300">
    <property type="entry name" value="P-loop containing nucleotide triphosphate hydrolases"/>
    <property type="match status" value="1"/>
</dbReference>
<comment type="function">
    <text evidence="6">Catalyzes the phosphorylation of ribose 1,5-bisphosphate to 5-phospho-D-ribosyl alpha-1-diphosphate (PRPP).</text>
</comment>
<comment type="similarity">
    <text evidence="6">Belongs to the ribose 1,5-bisphosphokinase family.</text>
</comment>
<evidence type="ECO:0000256" key="5">
    <source>
        <dbReference type="ARBA" id="ARBA00022840"/>
    </source>
</evidence>
<dbReference type="GO" id="GO:0033863">
    <property type="term" value="F:ribose 1,5-bisphosphate phosphokinase activity"/>
    <property type="evidence" value="ECO:0007669"/>
    <property type="project" value="UniProtKB-UniRule"/>
</dbReference>
<evidence type="ECO:0000256" key="2">
    <source>
        <dbReference type="ARBA" id="ARBA00005069"/>
    </source>
</evidence>